<evidence type="ECO:0000256" key="5">
    <source>
        <dbReference type="SAM" id="Phobius"/>
    </source>
</evidence>
<keyword evidence="4 5" id="KW-0472">Membrane</keyword>
<dbReference type="Proteomes" id="UP000289708">
    <property type="component" value="Unassembled WGS sequence"/>
</dbReference>
<feature type="domain" description="NnrU" evidence="6">
    <location>
        <begin position="3"/>
        <end position="184"/>
    </location>
</feature>
<evidence type="ECO:0000313" key="8">
    <source>
        <dbReference type="Proteomes" id="UP000289708"/>
    </source>
</evidence>
<feature type="transmembrane region" description="Helical" evidence="5">
    <location>
        <begin position="160"/>
        <end position="182"/>
    </location>
</feature>
<comment type="caution">
    <text evidence="7">The sequence shown here is derived from an EMBL/GenBank/DDBJ whole genome shotgun (WGS) entry which is preliminary data.</text>
</comment>
<keyword evidence="2 5" id="KW-0812">Transmembrane</keyword>
<organism evidence="7 8">
    <name type="scientific">Hansschlegelia zhihuaiae</name>
    <dbReference type="NCBI Taxonomy" id="405005"/>
    <lineage>
        <taxon>Bacteria</taxon>
        <taxon>Pseudomonadati</taxon>
        <taxon>Pseudomonadota</taxon>
        <taxon>Alphaproteobacteria</taxon>
        <taxon>Hyphomicrobiales</taxon>
        <taxon>Methylopilaceae</taxon>
        <taxon>Hansschlegelia</taxon>
    </lineage>
</organism>
<dbReference type="Pfam" id="PF07298">
    <property type="entry name" value="NnrU"/>
    <property type="match status" value="1"/>
</dbReference>
<evidence type="ECO:0000313" key="7">
    <source>
        <dbReference type="EMBL" id="RXF74796.1"/>
    </source>
</evidence>
<evidence type="ECO:0000256" key="3">
    <source>
        <dbReference type="ARBA" id="ARBA00022989"/>
    </source>
</evidence>
<dbReference type="RefSeq" id="WP_128776447.1">
    <property type="nucleotide sequence ID" value="NZ_RYFI01000003.1"/>
</dbReference>
<proteinExistence type="predicted"/>
<comment type="subcellular location">
    <subcellularLocation>
        <location evidence="1">Membrane</location>
        <topology evidence="1">Multi-pass membrane protein</topology>
    </subcellularLocation>
</comment>
<dbReference type="OrthoDB" id="5293641at2"/>
<evidence type="ECO:0000256" key="1">
    <source>
        <dbReference type="ARBA" id="ARBA00004141"/>
    </source>
</evidence>
<accession>A0A4Q0MP29</accession>
<dbReference type="AlphaFoldDB" id="A0A4Q0MP29"/>
<name>A0A4Q0MP29_9HYPH</name>
<dbReference type="GO" id="GO:0016020">
    <property type="term" value="C:membrane"/>
    <property type="evidence" value="ECO:0007669"/>
    <property type="project" value="UniProtKB-SubCell"/>
</dbReference>
<dbReference type="EMBL" id="RYFI01000003">
    <property type="protein sequence ID" value="RXF74796.1"/>
    <property type="molecule type" value="Genomic_DNA"/>
</dbReference>
<gene>
    <name evidence="7" type="ORF">EK403_05320</name>
</gene>
<reference evidence="7 8" key="1">
    <citation type="submission" date="2018-12" db="EMBL/GenBank/DDBJ databases">
        <title>bacterium Hansschlegelia zhihuaiae S113.</title>
        <authorList>
            <person name="He J."/>
        </authorList>
    </citation>
    <scope>NUCLEOTIDE SEQUENCE [LARGE SCALE GENOMIC DNA]</scope>
    <source>
        <strain evidence="7 8">S 113</strain>
    </source>
</reference>
<feature type="transmembrane region" description="Helical" evidence="5">
    <location>
        <begin position="120"/>
        <end position="140"/>
    </location>
</feature>
<dbReference type="InterPro" id="IPR009915">
    <property type="entry name" value="NnrU_dom"/>
</dbReference>
<evidence type="ECO:0000256" key="2">
    <source>
        <dbReference type="ARBA" id="ARBA00022692"/>
    </source>
</evidence>
<protein>
    <submittedName>
        <fullName evidence="7">NnrU family protein</fullName>
    </submittedName>
</protein>
<keyword evidence="8" id="KW-1185">Reference proteome</keyword>
<keyword evidence="3 5" id="KW-1133">Transmembrane helix</keyword>
<feature type="transmembrane region" description="Helical" evidence="5">
    <location>
        <begin position="38"/>
        <end position="57"/>
    </location>
</feature>
<evidence type="ECO:0000256" key="4">
    <source>
        <dbReference type="ARBA" id="ARBA00023136"/>
    </source>
</evidence>
<evidence type="ECO:0000259" key="6">
    <source>
        <dbReference type="Pfam" id="PF07298"/>
    </source>
</evidence>
<sequence>MTLLILGVVVFIGAHLLTRARDLRAGLIARLGEAPYKIGYSLVSALGLVLIVAGWRAAPYVELWSPPGWTRHVTILLMWPVFVLMVSAYLPGHIRAKAKHPMLAGLKLWATAHLISNGDLASVILFGSLLAWGVAARVLIKREERREGTPPRPASWQNDVVAIVIGTAAYALFGAFLHQLLIGKPAFGI</sequence>
<feature type="transmembrane region" description="Helical" evidence="5">
    <location>
        <begin position="69"/>
        <end position="90"/>
    </location>
</feature>